<name>A0ABU2IR48_9LIST</name>
<sequence>MGRSKLCMKIFLLEDITTIEEVESKILNSNYKEKLFIAEKYLKMAEELSEEEKTLHYKWDMETKIIEDMLVSNIGGEATRKKTLEIISNLEYSKRTKRDAQGKLIPREERVGNVAVKVLFFKMEESIYCIIFSSNEIYINRAKKLIGESFIKSIDSRFELEADLFNWLFYKYKDNCGVLAQNLQINSITGFIGNSRDEHNIFKSVSDQTSDLTVTKAFISNGEQFRNVTVRIMTEEVQMVFSIDDISNVDLFLNLSQVNYNTSDEGRLLPVYLYTILIPMIKRVYNENAKQFLDIDKKQFLNKMGLEVIMSIMENSDISIKEINTQCVQPDLVLES</sequence>
<comment type="caution">
    <text evidence="1">The sequence shown here is derived from an EMBL/GenBank/DDBJ whole genome shotgun (WGS) entry which is preliminary data.</text>
</comment>
<gene>
    <name evidence="1" type="ORF">QJV37_10750</name>
</gene>
<organism evidence="1 2">
    <name type="scientific">Listeria cossartiae subsp. cayugensis</name>
    <dbReference type="NCBI Taxonomy" id="2713505"/>
    <lineage>
        <taxon>Bacteria</taxon>
        <taxon>Bacillati</taxon>
        <taxon>Bacillota</taxon>
        <taxon>Bacilli</taxon>
        <taxon>Bacillales</taxon>
        <taxon>Listeriaceae</taxon>
        <taxon>Listeria</taxon>
        <taxon>Listeria cossartiae</taxon>
    </lineage>
</organism>
<dbReference type="EMBL" id="JASBAM010000003">
    <property type="protein sequence ID" value="MDT0114605.1"/>
    <property type="molecule type" value="Genomic_DNA"/>
</dbReference>
<accession>A0ABU2IR48</accession>
<dbReference type="RefSeq" id="WP_311178848.1">
    <property type="nucleotide sequence ID" value="NZ_JASAYY010000003.1"/>
</dbReference>
<keyword evidence="2" id="KW-1185">Reference proteome</keyword>
<evidence type="ECO:0000313" key="1">
    <source>
        <dbReference type="EMBL" id="MDT0114605.1"/>
    </source>
</evidence>
<evidence type="ECO:0000313" key="2">
    <source>
        <dbReference type="Proteomes" id="UP001252688"/>
    </source>
</evidence>
<dbReference type="Proteomes" id="UP001252688">
    <property type="component" value="Unassembled WGS sequence"/>
</dbReference>
<reference evidence="1 2" key="1">
    <citation type="submission" date="2023-05" db="EMBL/GenBank/DDBJ databases">
        <title>A Combination of Whole Genome Sequencing and Metagenomics Reveals Diversity of Listeria spp. in Soil Collected from the Nantahala National Forest.</title>
        <authorList>
            <person name="Wang J."/>
            <person name="Schamp C.N."/>
            <person name="Hudson L.K."/>
            <person name="Chaggar H.K."/>
            <person name="Bryan D.W."/>
            <person name="Radosevich M."/>
            <person name="Denes T.G."/>
        </authorList>
    </citation>
    <scope>NUCLEOTIDE SEQUENCE [LARGE SCALE GENOMIC DNA]</scope>
    <source>
        <strain evidence="1 2">UTK S2-0002</strain>
    </source>
</reference>
<proteinExistence type="predicted"/>
<protein>
    <submittedName>
        <fullName evidence="1">Uncharacterized protein</fullName>
    </submittedName>
</protein>